<keyword evidence="2" id="KW-0677">Repeat</keyword>
<dbReference type="PROSITE" id="PS50082">
    <property type="entry name" value="WD_REPEATS_2"/>
    <property type="match status" value="2"/>
</dbReference>
<evidence type="ECO:0000256" key="3">
    <source>
        <dbReference type="PROSITE-ProRule" id="PRU00221"/>
    </source>
</evidence>
<evidence type="ECO:0000313" key="6">
    <source>
        <dbReference type="Proteomes" id="UP001147695"/>
    </source>
</evidence>
<evidence type="ECO:0000256" key="1">
    <source>
        <dbReference type="ARBA" id="ARBA00022574"/>
    </source>
</evidence>
<proteinExistence type="predicted"/>
<dbReference type="PANTHER" id="PTHR19857:SF8">
    <property type="entry name" value="ANGIO-ASSOCIATED MIGRATORY CELL PROTEIN"/>
    <property type="match status" value="1"/>
</dbReference>
<feature type="repeat" description="WD" evidence="3">
    <location>
        <begin position="123"/>
        <end position="155"/>
    </location>
</feature>
<dbReference type="EMBL" id="JAPZBQ010000002">
    <property type="protein sequence ID" value="KAJ5345445.1"/>
    <property type="molecule type" value="Genomic_DNA"/>
</dbReference>
<evidence type="ECO:0000256" key="4">
    <source>
        <dbReference type="SAM" id="MobiDB-lite"/>
    </source>
</evidence>
<dbReference type="InterPro" id="IPR001680">
    <property type="entry name" value="WD40_rpt"/>
</dbReference>
<gene>
    <name evidence="5" type="ORF">N7452_003449</name>
</gene>
<dbReference type="SUPFAM" id="SSF50978">
    <property type="entry name" value="WD40 repeat-like"/>
    <property type="match status" value="1"/>
</dbReference>
<accession>A0A9W9UMG1</accession>
<dbReference type="InterPro" id="IPR051179">
    <property type="entry name" value="WD_repeat_multifunction"/>
</dbReference>
<sequence>MSSNDPHHEEQDEYLQADDAEEVFDRDEDQDMDVDGEYNDENMTIEDEITFQNDSAAHFDSHTDSVFCVAQHPVHNQIVLTGSGDDSGYIFDSTPAPRPVLPSSFETTPQPREREALTPLAKLDGHTDTVNAVTFTEPAGEYAITAGLDGKLRAYRDTTPRRPDLPGNSLEVEEINWIAVCPYQKGSEEHKNVIAIGANDGSAWVFRIDHTDPSNPISIIQTFFSHTESCTAGAWTPDGNLLATVSEDGSFFVYDVFGAAAAAGIEYSPGTNAILSLNAEDQRFAVIGGLYTIAISPSGGIAAVGGAEGNIRVVGLPRITASGPSAKGKGAAPKSAGATAAGTIMASLQTQTDNVESLSFSQAPFTLLAASSVDGSIVMYDAAHRFAVRRHIQEAHDGAPVVKVEFLPSHRQAGAAVSGPLASASAAQNNRSWMLTSVGLDGVVRRWDAHGGTTAAAQGLMQEWKGHMGLTENEDGEQSGGIMGFVQNFDGKRIVTAGDDGISLVFEE</sequence>
<reference evidence="5" key="2">
    <citation type="journal article" date="2023" name="IMA Fungus">
        <title>Comparative genomic study of the Penicillium genus elucidates a diverse pangenome and 15 lateral gene transfer events.</title>
        <authorList>
            <person name="Petersen C."/>
            <person name="Sorensen T."/>
            <person name="Nielsen M.R."/>
            <person name="Sondergaard T.E."/>
            <person name="Sorensen J.L."/>
            <person name="Fitzpatrick D.A."/>
            <person name="Frisvad J.C."/>
            <person name="Nielsen K.L."/>
        </authorList>
    </citation>
    <scope>NUCLEOTIDE SEQUENCE</scope>
    <source>
        <strain evidence="5">IBT 35673</strain>
    </source>
</reference>
<feature type="region of interest" description="Disordered" evidence="4">
    <location>
        <begin position="1"/>
        <end position="33"/>
    </location>
</feature>
<reference evidence="5" key="1">
    <citation type="submission" date="2022-12" db="EMBL/GenBank/DDBJ databases">
        <authorList>
            <person name="Petersen C."/>
        </authorList>
    </citation>
    <scope>NUCLEOTIDE SEQUENCE</scope>
    <source>
        <strain evidence="5">IBT 35673</strain>
    </source>
</reference>
<evidence type="ECO:0000256" key="2">
    <source>
        <dbReference type="ARBA" id="ARBA00022737"/>
    </source>
</evidence>
<evidence type="ECO:0000313" key="5">
    <source>
        <dbReference type="EMBL" id="KAJ5345445.1"/>
    </source>
</evidence>
<dbReference type="InterPro" id="IPR015943">
    <property type="entry name" value="WD40/YVTN_repeat-like_dom_sf"/>
</dbReference>
<dbReference type="SMART" id="SM00320">
    <property type="entry name" value="WD40"/>
    <property type="match status" value="8"/>
</dbReference>
<feature type="compositionally biased region" description="Basic and acidic residues" evidence="4">
    <location>
        <begin position="1"/>
        <end position="10"/>
    </location>
</feature>
<comment type="caution">
    <text evidence="5">The sequence shown here is derived from an EMBL/GenBank/DDBJ whole genome shotgun (WGS) entry which is preliminary data.</text>
</comment>
<organism evidence="5 6">
    <name type="scientific">Penicillium brevicompactum</name>
    <dbReference type="NCBI Taxonomy" id="5074"/>
    <lineage>
        <taxon>Eukaryota</taxon>
        <taxon>Fungi</taxon>
        <taxon>Dikarya</taxon>
        <taxon>Ascomycota</taxon>
        <taxon>Pezizomycotina</taxon>
        <taxon>Eurotiomycetes</taxon>
        <taxon>Eurotiomycetidae</taxon>
        <taxon>Eurotiales</taxon>
        <taxon>Aspergillaceae</taxon>
        <taxon>Penicillium</taxon>
    </lineage>
</organism>
<dbReference type="Proteomes" id="UP001147695">
    <property type="component" value="Unassembled WGS sequence"/>
</dbReference>
<dbReference type="Gene3D" id="2.130.10.10">
    <property type="entry name" value="YVTN repeat-like/Quinoprotein amine dehydrogenase"/>
    <property type="match status" value="1"/>
</dbReference>
<feature type="compositionally biased region" description="Acidic residues" evidence="4">
    <location>
        <begin position="11"/>
        <end position="33"/>
    </location>
</feature>
<feature type="repeat" description="WD" evidence="3">
    <location>
        <begin position="223"/>
        <end position="256"/>
    </location>
</feature>
<name>A0A9W9UMG1_PENBR</name>
<dbReference type="AlphaFoldDB" id="A0A9W9UMG1"/>
<dbReference type="FunFam" id="2.130.10.10:FF:000643">
    <property type="entry name" value="60S ribosome biogenesis protein Sqt1"/>
    <property type="match status" value="1"/>
</dbReference>
<protein>
    <submittedName>
        <fullName evidence="5">Uncharacterized protein</fullName>
    </submittedName>
</protein>
<keyword evidence="1 3" id="KW-0853">WD repeat</keyword>
<dbReference type="Pfam" id="PF00400">
    <property type="entry name" value="WD40"/>
    <property type="match status" value="3"/>
</dbReference>
<dbReference type="PANTHER" id="PTHR19857">
    <property type="entry name" value="MITOCHONDRIAL DIVISION PROTEIN 1-RELATED"/>
    <property type="match status" value="1"/>
</dbReference>
<dbReference type="InterPro" id="IPR036322">
    <property type="entry name" value="WD40_repeat_dom_sf"/>
</dbReference>